<dbReference type="PANTHER" id="PTHR18871">
    <property type="entry name" value="CENTROSOMAL PROTEIN OF 112 KDA"/>
    <property type="match status" value="1"/>
</dbReference>
<reference evidence="2" key="1">
    <citation type="submission" date="2021-04" db="EMBL/GenBank/DDBJ databases">
        <authorList>
            <consortium name="Molecular Ecology Group"/>
        </authorList>
    </citation>
    <scope>NUCLEOTIDE SEQUENCE</scope>
</reference>
<keyword evidence="3" id="KW-1185">Reference proteome</keyword>
<accession>A0A8S3ZVY7</accession>
<proteinExistence type="predicted"/>
<dbReference type="Proteomes" id="UP000678393">
    <property type="component" value="Unassembled WGS sequence"/>
</dbReference>
<evidence type="ECO:0000313" key="2">
    <source>
        <dbReference type="EMBL" id="CAG5133659.1"/>
    </source>
</evidence>
<dbReference type="AlphaFoldDB" id="A0A8S3ZVY7"/>
<dbReference type="InterPro" id="IPR055310">
    <property type="entry name" value="CEP112"/>
</dbReference>
<feature type="coiled-coil region" evidence="1">
    <location>
        <begin position="235"/>
        <end position="322"/>
    </location>
</feature>
<evidence type="ECO:0000313" key="3">
    <source>
        <dbReference type="Proteomes" id="UP000678393"/>
    </source>
</evidence>
<evidence type="ECO:0008006" key="4">
    <source>
        <dbReference type="Google" id="ProtNLM"/>
    </source>
</evidence>
<gene>
    <name evidence="2" type="ORF">CUNI_LOCUS19217</name>
</gene>
<dbReference type="EMBL" id="CAJHNH020006390">
    <property type="protein sequence ID" value="CAG5133659.1"/>
    <property type="molecule type" value="Genomic_DNA"/>
</dbReference>
<protein>
    <recommendedName>
        <fullName evidence="4">Centrosomal protein 112</fullName>
    </recommendedName>
</protein>
<sequence>VEGLPNWVEDQLGDTAGSSLIAGYLRNPAATSTWVSSIGELTDRPHSSMDRIIGNDPVLSSIRSYNHKGFSVSTNNDSEWSRPLTSVMTSSFSLQKGLTFCDDSSYHKPSDREAEVKIQMIEAKFQKEKLKLQQKHDVDVQKILDRKNNEIEDMKSHYKAKSKEMEETIGKLERKVQTLMKETEFIKQTKDKQISELRKITEESNEARRNDFDKRLHDAMAEFEQVKFELQKQHTQNIQEILDDTNNRLQHMEAEYSQQTTASTNLIKKLECRVQQLMKDVDCTLSQRSEEEKEKNEALAKYEKLATAYERLKEKLCQLEREQQMSQENHQLEMLGLKSQAEASLEHMVHEHTFAASKAASTISELEENIDHLKKSLKDAEDNWRQQIKELEETHQRSRNHLENIQEKQISKLKKEKEQIDETWAIRVTKLEQQLREKEATVSQLKEQNQQQSVQAKKALEEFKAQVEKNQKRIYEEMKEQMQQVVTDLTKSKQAREKQSKEFSRHLEEERCRHQNEISETRTAFEAEKAKMLRDFHMQKEYILREHEQDIGHLKEFQETEIHKLETRMREKQDKFEKSSTENEQLVRDLREQLVQANQLRKQQLVELGILREEEKQKIQRDHEAELTRLKAAYEQQKLQLSKAHSAEMESVLEKTNDQLRSIDREYAEQRNKSKESISELQSVIAQMKLDIKR</sequence>
<evidence type="ECO:0000256" key="1">
    <source>
        <dbReference type="SAM" id="Coils"/>
    </source>
</evidence>
<dbReference type="PANTHER" id="PTHR18871:SF2">
    <property type="entry name" value="CENTROSOMAL PROTEIN OF 112 KDA"/>
    <property type="match status" value="1"/>
</dbReference>
<comment type="caution">
    <text evidence="2">The sequence shown here is derived from an EMBL/GenBank/DDBJ whole genome shotgun (WGS) entry which is preliminary data.</text>
</comment>
<feature type="coiled-coil region" evidence="1">
    <location>
        <begin position="144"/>
        <end position="210"/>
    </location>
</feature>
<keyword evidence="1" id="KW-0175">Coiled coil</keyword>
<feature type="non-terminal residue" evidence="2">
    <location>
        <position position="1"/>
    </location>
</feature>
<feature type="coiled-coil region" evidence="1">
    <location>
        <begin position="356"/>
        <end position="495"/>
    </location>
</feature>
<organism evidence="2 3">
    <name type="scientific">Candidula unifasciata</name>
    <dbReference type="NCBI Taxonomy" id="100452"/>
    <lineage>
        <taxon>Eukaryota</taxon>
        <taxon>Metazoa</taxon>
        <taxon>Spiralia</taxon>
        <taxon>Lophotrochozoa</taxon>
        <taxon>Mollusca</taxon>
        <taxon>Gastropoda</taxon>
        <taxon>Heterobranchia</taxon>
        <taxon>Euthyneura</taxon>
        <taxon>Panpulmonata</taxon>
        <taxon>Eupulmonata</taxon>
        <taxon>Stylommatophora</taxon>
        <taxon>Helicina</taxon>
        <taxon>Helicoidea</taxon>
        <taxon>Geomitridae</taxon>
        <taxon>Candidula</taxon>
    </lineage>
</organism>
<feature type="coiled-coil region" evidence="1">
    <location>
        <begin position="555"/>
        <end position="673"/>
    </location>
</feature>
<feature type="non-terminal residue" evidence="2">
    <location>
        <position position="694"/>
    </location>
</feature>
<name>A0A8S3ZVY7_9EUPU</name>
<dbReference type="OrthoDB" id="78101at2759"/>